<protein>
    <submittedName>
        <fullName evidence="1">Uncharacterized protein</fullName>
    </submittedName>
</protein>
<gene>
    <name evidence="1" type="ORF">AFUS01_LOCUS40888</name>
</gene>
<evidence type="ECO:0000313" key="2">
    <source>
        <dbReference type="Proteomes" id="UP000708208"/>
    </source>
</evidence>
<evidence type="ECO:0000313" key="1">
    <source>
        <dbReference type="EMBL" id="CAG7831130.1"/>
    </source>
</evidence>
<dbReference type="EMBL" id="CAJVCH010558973">
    <property type="protein sequence ID" value="CAG7831130.1"/>
    <property type="molecule type" value="Genomic_DNA"/>
</dbReference>
<organism evidence="1 2">
    <name type="scientific">Allacma fusca</name>
    <dbReference type="NCBI Taxonomy" id="39272"/>
    <lineage>
        <taxon>Eukaryota</taxon>
        <taxon>Metazoa</taxon>
        <taxon>Ecdysozoa</taxon>
        <taxon>Arthropoda</taxon>
        <taxon>Hexapoda</taxon>
        <taxon>Collembola</taxon>
        <taxon>Symphypleona</taxon>
        <taxon>Sminthuridae</taxon>
        <taxon>Allacma</taxon>
    </lineage>
</organism>
<sequence length="82" mass="8950">MCHSRISSGEINEMLQKTEVSQGVCRTKNLLLVSEKAEAITRDSIVFQNKGKGTEWNSNSGIFLPSVKCTVNAKPLRGAPKS</sequence>
<comment type="caution">
    <text evidence="1">The sequence shown here is derived from an EMBL/GenBank/DDBJ whole genome shotgun (WGS) entry which is preliminary data.</text>
</comment>
<accession>A0A8J2LBZ9</accession>
<name>A0A8J2LBZ9_9HEXA</name>
<reference evidence="1" key="1">
    <citation type="submission" date="2021-06" db="EMBL/GenBank/DDBJ databases">
        <authorList>
            <person name="Hodson N. C."/>
            <person name="Mongue J. A."/>
            <person name="Jaron S. K."/>
        </authorList>
    </citation>
    <scope>NUCLEOTIDE SEQUENCE</scope>
</reference>
<proteinExistence type="predicted"/>
<dbReference type="Proteomes" id="UP000708208">
    <property type="component" value="Unassembled WGS sequence"/>
</dbReference>
<dbReference type="AlphaFoldDB" id="A0A8J2LBZ9"/>
<keyword evidence="2" id="KW-1185">Reference proteome</keyword>